<dbReference type="EMBL" id="DWZD01000053">
    <property type="protein sequence ID" value="HJA80062.1"/>
    <property type="molecule type" value="Genomic_DNA"/>
</dbReference>
<evidence type="ECO:0000256" key="4">
    <source>
        <dbReference type="ARBA" id="ARBA00023004"/>
    </source>
</evidence>
<accession>A0A9D2HPS0</accession>
<keyword evidence="3" id="KW-0560">Oxidoreductase</keyword>
<organism evidence="7 8">
    <name type="scientific">Candidatus Desulfovibrio intestinavium</name>
    <dbReference type="NCBI Taxonomy" id="2838534"/>
    <lineage>
        <taxon>Bacteria</taxon>
        <taxon>Pseudomonadati</taxon>
        <taxon>Thermodesulfobacteriota</taxon>
        <taxon>Desulfovibrionia</taxon>
        <taxon>Desulfovibrionales</taxon>
        <taxon>Desulfovibrionaceae</taxon>
        <taxon>Desulfovibrio</taxon>
    </lineage>
</organism>
<dbReference type="InterPro" id="IPR004017">
    <property type="entry name" value="Cys_rich_dom"/>
</dbReference>
<dbReference type="GO" id="GO:0016491">
    <property type="term" value="F:oxidoreductase activity"/>
    <property type="evidence" value="ECO:0007669"/>
    <property type="project" value="UniProtKB-KW"/>
</dbReference>
<dbReference type="PANTHER" id="PTHR43255:SF1">
    <property type="entry name" value="IRON-SULFUR-BINDING OXIDOREDUCTASE FADF-RELATED"/>
    <property type="match status" value="1"/>
</dbReference>
<feature type="domain" description="4Fe-4S ferredoxin-type" evidence="6">
    <location>
        <begin position="346"/>
        <end position="376"/>
    </location>
</feature>
<dbReference type="GO" id="GO:0005886">
    <property type="term" value="C:plasma membrane"/>
    <property type="evidence" value="ECO:0007669"/>
    <property type="project" value="TreeGrafter"/>
</dbReference>
<dbReference type="NCBIfam" id="NF045663">
    <property type="entry name" value="diclust_near_Sec"/>
    <property type="match status" value="1"/>
</dbReference>
<dbReference type="Proteomes" id="UP000823821">
    <property type="component" value="Unassembled WGS sequence"/>
</dbReference>
<reference evidence="7" key="1">
    <citation type="journal article" date="2021" name="PeerJ">
        <title>Extensive microbial diversity within the chicken gut microbiome revealed by metagenomics and culture.</title>
        <authorList>
            <person name="Gilroy R."/>
            <person name="Ravi A."/>
            <person name="Getino M."/>
            <person name="Pursley I."/>
            <person name="Horton D.L."/>
            <person name="Alikhan N.F."/>
            <person name="Baker D."/>
            <person name="Gharbi K."/>
            <person name="Hall N."/>
            <person name="Watson M."/>
            <person name="Adriaenssens E.M."/>
            <person name="Foster-Nyarko E."/>
            <person name="Jarju S."/>
            <person name="Secka A."/>
            <person name="Antonio M."/>
            <person name="Oren A."/>
            <person name="Chaudhuri R.R."/>
            <person name="La Ragione R."/>
            <person name="Hildebrand F."/>
            <person name="Pallen M.J."/>
        </authorList>
    </citation>
    <scope>NUCLEOTIDE SEQUENCE</scope>
    <source>
        <strain evidence="7">5032</strain>
    </source>
</reference>
<comment type="caution">
    <text evidence="7">The sequence shown here is derived from an EMBL/GenBank/DDBJ whole genome shotgun (WGS) entry which is preliminary data.</text>
</comment>
<dbReference type="PANTHER" id="PTHR43255">
    <property type="entry name" value="IRON-SULFUR-BINDING OXIDOREDUCTASE FADF-RELATED-RELATED"/>
    <property type="match status" value="1"/>
</dbReference>
<dbReference type="AlphaFoldDB" id="A0A9D2HPS0"/>
<dbReference type="InterPro" id="IPR009051">
    <property type="entry name" value="Helical_ferredxn"/>
</dbReference>
<dbReference type="InterPro" id="IPR017896">
    <property type="entry name" value="4Fe4S_Fe-S-bd"/>
</dbReference>
<dbReference type="InterPro" id="IPR028261">
    <property type="entry name" value="DPD_II"/>
</dbReference>
<dbReference type="GO" id="GO:0051539">
    <property type="term" value="F:4 iron, 4 sulfur cluster binding"/>
    <property type="evidence" value="ECO:0007669"/>
    <property type="project" value="UniProtKB-KW"/>
</dbReference>
<keyword evidence="5" id="KW-0411">Iron-sulfur</keyword>
<reference evidence="7" key="2">
    <citation type="submission" date="2021-04" db="EMBL/GenBank/DDBJ databases">
        <authorList>
            <person name="Gilroy R."/>
        </authorList>
    </citation>
    <scope>NUCLEOTIDE SEQUENCE</scope>
    <source>
        <strain evidence="7">5032</strain>
    </source>
</reference>
<dbReference type="GO" id="GO:0046872">
    <property type="term" value="F:metal ion binding"/>
    <property type="evidence" value="ECO:0007669"/>
    <property type="project" value="UniProtKB-KW"/>
</dbReference>
<evidence type="ECO:0000313" key="8">
    <source>
        <dbReference type="Proteomes" id="UP000823821"/>
    </source>
</evidence>
<evidence type="ECO:0000313" key="7">
    <source>
        <dbReference type="EMBL" id="HJA80062.1"/>
    </source>
</evidence>
<evidence type="ECO:0000259" key="6">
    <source>
        <dbReference type="PROSITE" id="PS51379"/>
    </source>
</evidence>
<dbReference type="Gene3D" id="1.10.1060.10">
    <property type="entry name" value="Alpha-helical ferredoxin"/>
    <property type="match status" value="2"/>
</dbReference>
<dbReference type="InterPro" id="IPR017900">
    <property type="entry name" value="4Fe4S_Fe_S_CS"/>
</dbReference>
<dbReference type="Pfam" id="PF14691">
    <property type="entry name" value="Fer4_20"/>
    <property type="match status" value="1"/>
</dbReference>
<keyword evidence="2" id="KW-0479">Metal-binding</keyword>
<evidence type="ECO:0000256" key="2">
    <source>
        <dbReference type="ARBA" id="ARBA00022723"/>
    </source>
</evidence>
<dbReference type="SUPFAM" id="SSF46548">
    <property type="entry name" value="alpha-helical ferredoxin"/>
    <property type="match status" value="2"/>
</dbReference>
<dbReference type="PROSITE" id="PS51379">
    <property type="entry name" value="4FE4S_FER_2"/>
    <property type="match status" value="1"/>
</dbReference>
<dbReference type="Pfam" id="PF13534">
    <property type="entry name" value="Fer4_17"/>
    <property type="match status" value="1"/>
</dbReference>
<keyword evidence="4" id="KW-0408">Iron</keyword>
<dbReference type="SUPFAM" id="SSF51971">
    <property type="entry name" value="Nucleotide-binding domain"/>
    <property type="match status" value="1"/>
</dbReference>
<protein>
    <submittedName>
        <fullName evidence="7">4Fe-4S dicluster domain-containing protein</fullName>
    </submittedName>
</protein>
<dbReference type="PROSITE" id="PS00198">
    <property type="entry name" value="4FE4S_FER_1"/>
    <property type="match status" value="1"/>
</dbReference>
<evidence type="ECO:0000256" key="1">
    <source>
        <dbReference type="ARBA" id="ARBA00022485"/>
    </source>
</evidence>
<proteinExistence type="predicted"/>
<keyword evidence="1" id="KW-0004">4Fe-4S</keyword>
<evidence type="ECO:0000256" key="3">
    <source>
        <dbReference type="ARBA" id="ARBA00023002"/>
    </source>
</evidence>
<dbReference type="InterPro" id="IPR051460">
    <property type="entry name" value="HdrC_iron-sulfur_subunit"/>
</dbReference>
<sequence>MPVFDQEYLRRAESRCTQESPPRCRRDCPLDLDVRAFLAHAARGEWSAARKLLERHLPLPELFCRLCDRPCEEGCARRDLGGSLDVRGLEVFCLQALGPQSKPLPMPRKARQLAVMGAGLAGLVAAWDLAAKGYPVTVFHDQPVEQGLAARFGGGEDVAARWEAQRQILERKGVRFETAALDEACLQRLCAGYAAVLLDADAAAPLAPAEETVDAATLHWRDNVCCAGWLSVSPTGAAWASASRQAGQGRRAARSLERLAGGASLTAAREENVRELHTRLDGIAPVPRVEAASGQYTEEEARREAERCLQCQCLICVKQCLLLQKHKGYPRVYARQMFNNAAIVMGLHLANELIAGCTLCGQCEELCPENFSMAELCLTSRRDMVERGYMPPSAHEFALEDMEAANGPSCALCIPPDVRPVDAHPAGAAGPASAEGWLFFPGCQLAASRGEQVEALFGWLRQALAGTGELAPGLSRGPLGLLLRCCGIPARWAGREADFAAQAAELRQYWEACGKPRLVAACSSCLSVLREVLPEARPLSLWELLDALPWPGEAGKMAPADTAEVALSVQDPCTARHDAAWQAAVRSLVRKAGHVADEPAYSGAQTACCGYGGLVWCAQPELAGEMSARRGEELAHTALTSCIMCRDRLAASGKPGLHLFDLLPQLAAFPADPAQRGPGLSARRAGRAALRERLLRRFPSCGEAAPDRTAHWLPVHIAEDVLACMEERHILREDVCEALTRVEREAAYFVNESNGHRLGAWRPRQVTFWVEYRPLADDTGFELLAAWRHRMRVPGVLTAAATDEGAGCCPAGGDQA</sequence>
<gene>
    <name evidence="7" type="ORF">H9784_10950</name>
</gene>
<name>A0A9D2HPS0_9BACT</name>
<dbReference type="Gene3D" id="3.40.50.720">
    <property type="entry name" value="NAD(P)-binding Rossmann-like Domain"/>
    <property type="match status" value="1"/>
</dbReference>
<dbReference type="Pfam" id="PF02754">
    <property type="entry name" value="CCG"/>
    <property type="match status" value="1"/>
</dbReference>
<evidence type="ECO:0000256" key="5">
    <source>
        <dbReference type="ARBA" id="ARBA00023014"/>
    </source>
</evidence>